<dbReference type="InterPro" id="IPR016541">
    <property type="entry name" value="UCP008505"/>
</dbReference>
<proteinExistence type="predicted"/>
<sequence>MLYLLDANTLIDAKQDYYPFRRVPEFWAWLEHQGTVGKIKIPIEIYEEFEETKRKDGSRDELAEWAARPDVKAALLFREEADPELVGKVTGEGYGENLSDTEIEAIVRDPFLISYALIDKKNRCAFRRT</sequence>
<dbReference type="Pfam" id="PF14367">
    <property type="entry name" value="DUF4411"/>
    <property type="match status" value="1"/>
</dbReference>
<evidence type="ECO:0008006" key="2">
    <source>
        <dbReference type="Google" id="ProtNLM"/>
    </source>
</evidence>
<name>A0A451BSH3_9GAMM</name>
<organism evidence="1">
    <name type="scientific">Candidatus Kentrum sp. SD</name>
    <dbReference type="NCBI Taxonomy" id="2126332"/>
    <lineage>
        <taxon>Bacteria</taxon>
        <taxon>Pseudomonadati</taxon>
        <taxon>Pseudomonadota</taxon>
        <taxon>Gammaproteobacteria</taxon>
        <taxon>Candidatus Kentrum</taxon>
    </lineage>
</organism>
<evidence type="ECO:0000313" key="1">
    <source>
        <dbReference type="EMBL" id="VFK81259.1"/>
    </source>
</evidence>
<dbReference type="EMBL" id="CAADHB010000274">
    <property type="protein sequence ID" value="VFK81259.1"/>
    <property type="molecule type" value="Genomic_DNA"/>
</dbReference>
<dbReference type="AlphaFoldDB" id="A0A451BSH3"/>
<gene>
    <name evidence="1" type="ORF">BECKSD772D_GA0070982_12741</name>
</gene>
<accession>A0A451BSH3</accession>
<protein>
    <recommendedName>
        <fullName evidence="2">DUF4411 domain-containing protein</fullName>
    </recommendedName>
</protein>
<reference evidence="1" key="1">
    <citation type="submission" date="2019-02" db="EMBL/GenBank/DDBJ databases">
        <authorList>
            <person name="Gruber-Vodicka R. H."/>
            <person name="Seah K. B. B."/>
        </authorList>
    </citation>
    <scope>NUCLEOTIDE SEQUENCE</scope>
    <source>
        <strain evidence="1">BECK_S127</strain>
    </source>
</reference>